<protein>
    <recommendedName>
        <fullName evidence="4">Tetratricopeptide repeat protein</fullName>
    </recommendedName>
</protein>
<evidence type="ECO:0000313" key="2">
    <source>
        <dbReference type="EMBL" id="QFY43596.1"/>
    </source>
</evidence>
<dbReference type="Gene3D" id="1.25.40.10">
    <property type="entry name" value="Tetratricopeptide repeat domain"/>
    <property type="match status" value="1"/>
</dbReference>
<dbReference type="KEGG" id="mmob:F6R98_14000"/>
<reference evidence="2 3" key="1">
    <citation type="submission" date="2019-09" db="EMBL/GenBank/DDBJ databases">
        <title>Ecophysiology of the spiral-shaped methanotroph Methylospira mobilis as revealed by the complete genome sequence.</title>
        <authorList>
            <person name="Oshkin I.Y."/>
            <person name="Dedysh S.N."/>
            <person name="Miroshnikov K."/>
            <person name="Danilova O.V."/>
            <person name="Hakobyan A."/>
            <person name="Liesack W."/>
        </authorList>
    </citation>
    <scope>NUCLEOTIDE SEQUENCE [LARGE SCALE GENOMIC DNA]</scope>
    <source>
        <strain evidence="2 3">Shm1</strain>
    </source>
</reference>
<dbReference type="EMBL" id="CP044205">
    <property type="protein sequence ID" value="QFY43596.1"/>
    <property type="molecule type" value="Genomic_DNA"/>
</dbReference>
<accession>A0A5Q0BPD5</accession>
<evidence type="ECO:0000256" key="1">
    <source>
        <dbReference type="SAM" id="SignalP"/>
    </source>
</evidence>
<evidence type="ECO:0008006" key="4">
    <source>
        <dbReference type="Google" id="ProtNLM"/>
    </source>
</evidence>
<keyword evidence="3" id="KW-1185">Reference proteome</keyword>
<dbReference type="Proteomes" id="UP000325755">
    <property type="component" value="Chromosome"/>
</dbReference>
<dbReference type="InParanoid" id="A0A5Q0BPD5"/>
<dbReference type="OrthoDB" id="5583261at2"/>
<feature type="signal peptide" evidence="1">
    <location>
        <begin position="1"/>
        <end position="21"/>
    </location>
</feature>
<gene>
    <name evidence="2" type="ORF">F6R98_14000</name>
</gene>
<sequence length="715" mass="78707">MNRSGKILMFFLALAAQQTHASGDGCDLWCGEYPNAYFITPANDSRGNLGLVLEDQGIVHYAPKAVPFHYDEFAGAPGAGEPATQNPNDFASLAAGLGVAANSVQEAGARLAGEHFGRCLTDNAQAVDSLLKSLQSSNLPIQDKTLLAGERLRFAGLCEKSLEVYKPLQVSDAAKPYARYLEAAAAFYAGQYDRAAALFQSLSADAKPGWVQETSLYMLGRVALNHAQVRYDGWSELNAETIDRTALGKAASAFNAYLKAFPQGRYADSAKGLFRKIHWLSADGAALTADYQAWATKIRPGVAGQALLDFINETESKSNPVNAPVDALWSAPLLAMQHITASWRPGDDGALQQKTLVGVDAVNAHRSQFADAGLEALWSYLALAHRYWVAGDYDGVIQQTAADAATGKLSNIAYSRRTLRGLALTALQRWPEAEAHWQSLLKTVEHPGQKIQTQWLLALTWSQQGRLDDIYARDSTAGNSDIRDYFIHAGKPELLESLLKREDLPSHSRSLAYFTLMNQFVRHRDFKAASAILSAHPASGYALARDMLAPLAWAGQKGEYACPSFSELLAAIQQTPAAAQRLNCMGDFSRTQNWDYSLDVIADENVSDEPRHRWHDLADYGLPFKNKPVDAFGDKSGRKIYSSLDYYMDVINQSGKVASEDMAYALHRAMSCFASSGNNHCGDQNIPKEQRGAWFKRLKSEFKDSRWAKEQKYYW</sequence>
<proteinExistence type="predicted"/>
<dbReference type="RefSeq" id="WP_153249578.1">
    <property type="nucleotide sequence ID" value="NZ_CP044205.1"/>
</dbReference>
<dbReference type="AlphaFoldDB" id="A0A5Q0BPD5"/>
<dbReference type="InterPro" id="IPR011990">
    <property type="entry name" value="TPR-like_helical_dom_sf"/>
</dbReference>
<evidence type="ECO:0000313" key="3">
    <source>
        <dbReference type="Proteomes" id="UP000325755"/>
    </source>
</evidence>
<feature type="chain" id="PRO_5024972406" description="Tetratricopeptide repeat protein" evidence="1">
    <location>
        <begin position="22"/>
        <end position="715"/>
    </location>
</feature>
<name>A0A5Q0BPD5_9GAMM</name>
<organism evidence="2 3">
    <name type="scientific">Candidatus Methylospira mobilis</name>
    <dbReference type="NCBI Taxonomy" id="1808979"/>
    <lineage>
        <taxon>Bacteria</taxon>
        <taxon>Pseudomonadati</taxon>
        <taxon>Pseudomonadota</taxon>
        <taxon>Gammaproteobacteria</taxon>
        <taxon>Methylococcales</taxon>
        <taxon>Methylococcaceae</taxon>
        <taxon>Candidatus Methylospira</taxon>
    </lineage>
</organism>
<keyword evidence="1" id="KW-0732">Signal</keyword>